<keyword evidence="2" id="KW-1185">Reference proteome</keyword>
<dbReference type="SUPFAM" id="SSF51658">
    <property type="entry name" value="Xylose isomerase-like"/>
    <property type="match status" value="1"/>
</dbReference>
<reference evidence="1 2" key="1">
    <citation type="submission" date="2019-05" db="EMBL/GenBank/DDBJ databases">
        <authorList>
            <consortium name="Science for Life Laboratories"/>
        </authorList>
    </citation>
    <scope>NUCLEOTIDE SEQUENCE [LARGE SCALE GENOMIC DNA]</scope>
    <source>
        <strain evidence="1">Soil9</strain>
    </source>
</reference>
<dbReference type="KEGG" id="gms:SOIL9_16360"/>
<protein>
    <recommendedName>
        <fullName evidence="3">DUF692 domain-containing protein</fullName>
    </recommendedName>
</protein>
<dbReference type="RefSeq" id="WP_162670415.1">
    <property type="nucleotide sequence ID" value="NZ_LR593886.1"/>
</dbReference>
<evidence type="ECO:0000313" key="1">
    <source>
        <dbReference type="EMBL" id="VTR96078.1"/>
    </source>
</evidence>
<dbReference type="PANTHER" id="PTHR42194">
    <property type="entry name" value="UPF0276 PROTEIN HI_1600"/>
    <property type="match status" value="1"/>
</dbReference>
<dbReference type="InterPro" id="IPR036237">
    <property type="entry name" value="Xyl_isomerase-like_sf"/>
</dbReference>
<dbReference type="Gene3D" id="3.20.20.150">
    <property type="entry name" value="Divalent-metal-dependent TIM barrel enzymes"/>
    <property type="match status" value="1"/>
</dbReference>
<dbReference type="PANTHER" id="PTHR42194:SF1">
    <property type="entry name" value="UPF0276 PROTEIN HI_1600"/>
    <property type="match status" value="1"/>
</dbReference>
<dbReference type="AlphaFoldDB" id="A0A6P2D444"/>
<dbReference type="InterPro" id="IPR007801">
    <property type="entry name" value="MbnB/TglH/ChrH"/>
</dbReference>
<dbReference type="Proteomes" id="UP000464178">
    <property type="component" value="Chromosome"/>
</dbReference>
<gene>
    <name evidence="1" type="ORF">SOIL9_16360</name>
</gene>
<evidence type="ECO:0008006" key="3">
    <source>
        <dbReference type="Google" id="ProtNLM"/>
    </source>
</evidence>
<dbReference type="NCBIfam" id="NF003818">
    <property type="entry name" value="PRK05409.1"/>
    <property type="match status" value="1"/>
</dbReference>
<evidence type="ECO:0000313" key="2">
    <source>
        <dbReference type="Proteomes" id="UP000464178"/>
    </source>
</evidence>
<sequence length="276" mass="31495">MVPATGYGLREPVRGIYDEPALTGVEITFEQADDPLSLQRYIGDEREFDYVSVHALKLSVASADPPRRDYMDALLAIARENGAVSVSDHLGFTRAGERGAEMGHFAPPPYTHAALDATCRNIDTVMRHFGDLNFFLENIAYTFRFKAEMEEREFLIRTLQRTGCGWLLDVTNVYANSVNHKYDPYEFIREVMPFAPRVEMHLAGGLFNERLSTYVDSHSEPIPKEVWDLYRYSLEQGRGKVEAVFIERDANFPDETGWRSEVRTARDIALEVEART</sequence>
<proteinExistence type="predicted"/>
<dbReference type="Pfam" id="PF05114">
    <property type="entry name" value="MbnB_TglH_ChrH"/>
    <property type="match status" value="1"/>
</dbReference>
<name>A0A6P2D444_9BACT</name>
<organism evidence="1 2">
    <name type="scientific">Gemmata massiliana</name>
    <dbReference type="NCBI Taxonomy" id="1210884"/>
    <lineage>
        <taxon>Bacteria</taxon>
        <taxon>Pseudomonadati</taxon>
        <taxon>Planctomycetota</taxon>
        <taxon>Planctomycetia</taxon>
        <taxon>Gemmatales</taxon>
        <taxon>Gemmataceae</taxon>
        <taxon>Gemmata</taxon>
    </lineage>
</organism>
<dbReference type="EMBL" id="LR593886">
    <property type="protein sequence ID" value="VTR96078.1"/>
    <property type="molecule type" value="Genomic_DNA"/>
</dbReference>
<accession>A0A6P2D444</accession>